<keyword evidence="2" id="KW-1185">Reference proteome</keyword>
<dbReference type="Pfam" id="PF01904">
    <property type="entry name" value="DUF72"/>
    <property type="match status" value="1"/>
</dbReference>
<organism evidence="1 2">
    <name type="scientific">Deinococcus lacus</name>
    <dbReference type="NCBI Taxonomy" id="392561"/>
    <lineage>
        <taxon>Bacteria</taxon>
        <taxon>Thermotogati</taxon>
        <taxon>Deinococcota</taxon>
        <taxon>Deinococci</taxon>
        <taxon>Deinococcales</taxon>
        <taxon>Deinococcaceae</taxon>
        <taxon>Deinococcus</taxon>
    </lineage>
</organism>
<name>A0ABW1YFJ2_9DEIO</name>
<dbReference type="PANTHER" id="PTHR30348:SF13">
    <property type="entry name" value="UPF0759 PROTEIN YUNF"/>
    <property type="match status" value="1"/>
</dbReference>
<dbReference type="InterPro" id="IPR002763">
    <property type="entry name" value="DUF72"/>
</dbReference>
<dbReference type="Gene3D" id="3.20.20.410">
    <property type="entry name" value="Protein of unknown function UPF0759"/>
    <property type="match status" value="1"/>
</dbReference>
<evidence type="ECO:0000313" key="2">
    <source>
        <dbReference type="Proteomes" id="UP001596297"/>
    </source>
</evidence>
<comment type="caution">
    <text evidence="1">The sequence shown here is derived from an EMBL/GenBank/DDBJ whole genome shotgun (WGS) entry which is preliminary data.</text>
</comment>
<reference evidence="2" key="1">
    <citation type="journal article" date="2019" name="Int. J. Syst. Evol. Microbiol.">
        <title>The Global Catalogue of Microorganisms (GCM) 10K type strain sequencing project: providing services to taxonomists for standard genome sequencing and annotation.</title>
        <authorList>
            <consortium name="The Broad Institute Genomics Platform"/>
            <consortium name="The Broad Institute Genome Sequencing Center for Infectious Disease"/>
            <person name="Wu L."/>
            <person name="Ma J."/>
        </authorList>
    </citation>
    <scope>NUCLEOTIDE SEQUENCE [LARGE SCALE GENOMIC DNA]</scope>
    <source>
        <strain evidence="2">CGMCC 1.15772</strain>
    </source>
</reference>
<gene>
    <name evidence="1" type="ORF">ACFP81_06160</name>
</gene>
<dbReference type="RefSeq" id="WP_380082637.1">
    <property type="nucleotide sequence ID" value="NZ_JBHSWD010000001.1"/>
</dbReference>
<evidence type="ECO:0000313" key="1">
    <source>
        <dbReference type="EMBL" id="MFC6591634.1"/>
    </source>
</evidence>
<dbReference type="PANTHER" id="PTHR30348">
    <property type="entry name" value="UNCHARACTERIZED PROTEIN YECE"/>
    <property type="match status" value="1"/>
</dbReference>
<protein>
    <submittedName>
        <fullName evidence="1">DUF72 domain-containing protein</fullName>
    </submittedName>
</protein>
<dbReference type="InterPro" id="IPR036520">
    <property type="entry name" value="UPF0759_sf"/>
</dbReference>
<sequence>MQIWLGCGGYTNDDWAAEGLLYEGVRKDAYLETYAAAFNAAELNSSFYAIPGLKAFEGMARRVGGTRPFRMTVKLNRVFTHDRAPQSSDFDRMLQSPEPLREAGMMGPYLAQFPYSFHRTAANRRYLAALTERFVGHELAVEMRHASWDKPEVRAGMTEYGLIWVSPDYPPVGGLPEPQLHVTADVGYLRLHGRNQGSWWEGSSAAERHDYRYTRAEMDEWADKIALVSSDLSELYIFFQNTTKGHALHNAPQLREALAARGLSAAPALSVRDTGRLL</sequence>
<proteinExistence type="predicted"/>
<dbReference type="SUPFAM" id="SSF117396">
    <property type="entry name" value="TM1631-like"/>
    <property type="match status" value="1"/>
</dbReference>
<dbReference type="Proteomes" id="UP001596297">
    <property type="component" value="Unassembled WGS sequence"/>
</dbReference>
<accession>A0ABW1YFJ2</accession>
<dbReference type="EMBL" id="JBHSWD010000001">
    <property type="protein sequence ID" value="MFC6591634.1"/>
    <property type="molecule type" value="Genomic_DNA"/>
</dbReference>